<dbReference type="HOGENOM" id="CLU_1373288_0_0_1"/>
<dbReference type="OMA" id="VFRNAIF"/>
<evidence type="ECO:0000313" key="3">
    <source>
        <dbReference type="EMBL" id="EGT32496.1"/>
    </source>
</evidence>
<sequence length="199" mass="23425">MAMYIVFFKFYDLYHNLDTNLDNLGFSAPTEKWAVKWLLKSVLFTTLLCQFHRFHTQRIMESFLKISTIGIALTAAWIPCLKAYPTLTVCLMCLEMFFISIGPLRSIPILIRNVFHTNQMTQSLERLFLDKVCLLVYAKEFYTTIFFYPEFGYIVVTAVAVGLLFCMLMDDVMQDINQERQMREQQENDEEEEELDNVD</sequence>
<dbReference type="Proteomes" id="UP000008068">
    <property type="component" value="Unassembled WGS sequence"/>
</dbReference>
<feature type="coiled-coil region" evidence="1">
    <location>
        <begin position="169"/>
        <end position="196"/>
    </location>
</feature>
<accession>G0MJL5</accession>
<evidence type="ECO:0000313" key="4">
    <source>
        <dbReference type="Proteomes" id="UP000008068"/>
    </source>
</evidence>
<gene>
    <name evidence="3" type="ORF">CAEBREN_10468</name>
</gene>
<protein>
    <submittedName>
        <fullName evidence="3">Uncharacterized protein</fullName>
    </submittedName>
</protein>
<keyword evidence="2" id="KW-1133">Transmembrane helix</keyword>
<name>G0MJL5_CAEBE</name>
<dbReference type="InParanoid" id="G0MJL5"/>
<dbReference type="OrthoDB" id="5906789at2759"/>
<dbReference type="AlphaFoldDB" id="G0MJL5"/>
<dbReference type="eggNOG" id="ENOG502TK8T">
    <property type="taxonomic scope" value="Eukaryota"/>
</dbReference>
<keyword evidence="2" id="KW-0812">Transmembrane</keyword>
<keyword evidence="1" id="KW-0175">Coiled coil</keyword>
<proteinExistence type="predicted"/>
<reference evidence="4" key="1">
    <citation type="submission" date="2011-07" db="EMBL/GenBank/DDBJ databases">
        <authorList>
            <consortium name="Caenorhabditis brenneri Sequencing and Analysis Consortium"/>
            <person name="Wilson R.K."/>
        </authorList>
    </citation>
    <scope>NUCLEOTIDE SEQUENCE [LARGE SCALE GENOMIC DNA]</scope>
    <source>
        <strain evidence="4">PB2801</strain>
    </source>
</reference>
<dbReference type="EMBL" id="GL379797">
    <property type="protein sequence ID" value="EGT32496.1"/>
    <property type="molecule type" value="Genomic_DNA"/>
</dbReference>
<feature type="transmembrane region" description="Helical" evidence="2">
    <location>
        <begin position="153"/>
        <end position="173"/>
    </location>
</feature>
<organism evidence="4">
    <name type="scientific">Caenorhabditis brenneri</name>
    <name type="common">Nematode worm</name>
    <dbReference type="NCBI Taxonomy" id="135651"/>
    <lineage>
        <taxon>Eukaryota</taxon>
        <taxon>Metazoa</taxon>
        <taxon>Ecdysozoa</taxon>
        <taxon>Nematoda</taxon>
        <taxon>Chromadorea</taxon>
        <taxon>Rhabditida</taxon>
        <taxon>Rhabditina</taxon>
        <taxon>Rhabditomorpha</taxon>
        <taxon>Rhabditoidea</taxon>
        <taxon>Rhabditidae</taxon>
        <taxon>Peloderinae</taxon>
        <taxon>Caenorhabditis</taxon>
    </lineage>
</organism>
<keyword evidence="2" id="KW-0472">Membrane</keyword>
<keyword evidence="4" id="KW-1185">Reference proteome</keyword>
<evidence type="ECO:0000256" key="1">
    <source>
        <dbReference type="SAM" id="Coils"/>
    </source>
</evidence>
<evidence type="ECO:0000256" key="2">
    <source>
        <dbReference type="SAM" id="Phobius"/>
    </source>
</evidence>